<protein>
    <submittedName>
        <fullName evidence="2">Glycosyl hydrolase BNR repeat-containing glycosyl hydrolase</fullName>
    </submittedName>
</protein>
<dbReference type="EMBL" id="CEKZ01000003">
    <property type="protein sequence ID" value="CEQ03959.1"/>
    <property type="molecule type" value="Genomic_DNA"/>
</dbReference>
<organism evidence="2 3">
    <name type="scientific">Paraclostridium sordellii</name>
    <name type="common">Clostridium sordellii</name>
    <dbReference type="NCBI Taxonomy" id="1505"/>
    <lineage>
        <taxon>Bacteria</taxon>
        <taxon>Bacillati</taxon>
        <taxon>Bacillota</taxon>
        <taxon>Clostridia</taxon>
        <taxon>Peptostreptococcales</taxon>
        <taxon>Peptostreptococcaceae</taxon>
        <taxon>Paraclostridium</taxon>
    </lineage>
</organism>
<dbReference type="InterPro" id="IPR015943">
    <property type="entry name" value="WD40/YVTN_repeat-like_dom_sf"/>
</dbReference>
<proteinExistence type="predicted"/>
<evidence type="ECO:0000313" key="3">
    <source>
        <dbReference type="Proteomes" id="UP000049127"/>
    </source>
</evidence>
<gene>
    <name evidence="2" type="ORF">R28058_16921</name>
</gene>
<dbReference type="AlphaFoldDB" id="A0A0C7R7C4"/>
<name>A0A0C7R7C4_PARSO</name>
<dbReference type="GO" id="GO:0016787">
    <property type="term" value="F:hydrolase activity"/>
    <property type="evidence" value="ECO:0007669"/>
    <property type="project" value="UniProtKB-KW"/>
</dbReference>
<keyword evidence="1" id="KW-0812">Transmembrane</keyword>
<feature type="transmembrane region" description="Helical" evidence="1">
    <location>
        <begin position="7"/>
        <end position="28"/>
    </location>
</feature>
<keyword evidence="2" id="KW-0378">Hydrolase</keyword>
<dbReference type="OrthoDB" id="1900320at2"/>
<keyword evidence="1" id="KW-0472">Membrane</keyword>
<dbReference type="Gene3D" id="2.130.10.10">
    <property type="entry name" value="YVTN repeat-like/Quinoprotein amine dehydrogenase"/>
    <property type="match status" value="1"/>
</dbReference>
<accession>A0A0C7R7C4</accession>
<keyword evidence="1" id="KW-1133">Transmembrane helix</keyword>
<dbReference type="RefSeq" id="WP_055342077.1">
    <property type="nucleotide sequence ID" value="NZ_CEKZ01000003.1"/>
</dbReference>
<evidence type="ECO:0000256" key="1">
    <source>
        <dbReference type="SAM" id="Phobius"/>
    </source>
</evidence>
<dbReference type="SUPFAM" id="SSF50939">
    <property type="entry name" value="Sialidases"/>
    <property type="match status" value="1"/>
</dbReference>
<reference evidence="2 3" key="1">
    <citation type="submission" date="2015-01" db="EMBL/GenBank/DDBJ databases">
        <authorList>
            <person name="Aslett A.Martin."/>
            <person name="De Silva Nishadi"/>
        </authorList>
    </citation>
    <scope>NUCLEOTIDE SEQUENCE [LARGE SCALE GENOMIC DNA]</scope>
    <source>
        <strain evidence="2 3">R28058</strain>
    </source>
</reference>
<dbReference type="Proteomes" id="UP000049127">
    <property type="component" value="Unassembled WGS sequence"/>
</dbReference>
<evidence type="ECO:0000313" key="2">
    <source>
        <dbReference type="EMBL" id="CEQ03959.1"/>
    </source>
</evidence>
<sequence length="393" mass="45342">MKKSIKFIIAIISIIIMVCLFIVGYSIYKKHEMDSLIDVTNNFFNEYAKKGEASYEEKGMKAVYTNKETEIVAGDKNEFMAMVYFDVDVNVNGEKDFTSSYHKMRIKKDNNGNYTLIDEGNMVDRDGLEIVNYSNRQKQKDNLSEIKEEIDKNEIKKNLGIYYQMTPNGLELSYNKQKDWVSVPIPNEYLISVFDFDNNKLKENAYYISHKKTAFISNFNSDILITVTNDKGKTWNKIKLKDTYQGGDLFIGFSSQDTGYCVITTDVAMGKQYSYIYITTDGGKTFNEIGNTNEVYPRIITGVGFLDEKIGFVGFRYENDNNPTVYRTEDSGSTWEKLDIKLPVEYISDYATPLNLKFEKDIIMLPVKLRDSDKVINFISKDKGLTFEYSENK</sequence>
<dbReference type="InterPro" id="IPR036278">
    <property type="entry name" value="Sialidase_sf"/>
</dbReference>